<reference evidence="2 3" key="1">
    <citation type="submission" date="2023-12" db="EMBL/GenBank/DDBJ databases">
        <title>Baltic Sea Cyanobacteria.</title>
        <authorList>
            <person name="Delbaje E."/>
            <person name="Fewer D.P."/>
            <person name="Shishido T.K."/>
        </authorList>
    </citation>
    <scope>NUCLEOTIDE SEQUENCE [LARGE SCALE GENOMIC DNA]</scope>
    <source>
        <strain evidence="2 3">UHCC 0281</strain>
    </source>
</reference>
<dbReference type="EMBL" id="JAYGHY010000021">
    <property type="protein sequence ID" value="MEA5442567.1"/>
    <property type="molecule type" value="Genomic_DNA"/>
</dbReference>
<evidence type="ECO:0000256" key="1">
    <source>
        <dbReference type="SAM" id="Phobius"/>
    </source>
</evidence>
<keyword evidence="1" id="KW-0472">Membrane</keyword>
<feature type="transmembrane region" description="Helical" evidence="1">
    <location>
        <begin position="221"/>
        <end position="239"/>
    </location>
</feature>
<evidence type="ECO:0000313" key="2">
    <source>
        <dbReference type="EMBL" id="MEA5442567.1"/>
    </source>
</evidence>
<keyword evidence="3" id="KW-1185">Reference proteome</keyword>
<sequence>MKPSSLQPWLHQQQRRRSGHRWEWFFWTLVSLSTLIYLAAARNDNSFHDFLGGRFPVADGFDWLKASLDAASGYRTDYGVRRPWNLPFNVTSLWLGDRFGPDPLVSELAIKRLLALASIATVLAALRPRLTLIATAGLGALLVSTLPRFGPSPFLDFSGQGLGYTHGSELNAFVFVNVALAWFILGIDSLEGGRFREHAIRSAAGFLLLTLALQARPGTLGLLPSLVVLLAIAAGLLGSQGKRPSWAWRRILPIVLLALLGWLLISGGQLALERKLARTACGSIGSNSGSSIMGMATGQTWREALKETNATGLPGCGRDLSRIQRNIGIERIRSNPLPFINLMKGNMVMLLSRPSVLLSLACTGILMVVLAMQKRAQRQREAMTDSGGLLIIGLAICGSLSIIAFQILFLKEAGLRPSIPYSIFPFLLLVSTVDKSLTVLIPSLSPAAINARPASFAAPLMTLLLAVYLAMGMLMIQRQALLSAGYGQVTGSIQVTPAWMKEWMDYRAISPSMGIMYDVPTSPELAAMMAPERQGATPLCVHYSRRGLPWGLPYGKLTITPGRC</sequence>
<feature type="transmembrane region" description="Helical" evidence="1">
    <location>
        <begin position="133"/>
        <end position="150"/>
    </location>
</feature>
<accession>A0ABU5SVN0</accession>
<proteinExistence type="predicted"/>
<comment type="caution">
    <text evidence="2">The sequence shown here is derived from an EMBL/GenBank/DDBJ whole genome shotgun (WGS) entry which is preliminary data.</text>
</comment>
<feature type="transmembrane region" description="Helical" evidence="1">
    <location>
        <begin position="21"/>
        <end position="40"/>
    </location>
</feature>
<feature type="transmembrane region" description="Helical" evidence="1">
    <location>
        <begin position="347"/>
        <end position="369"/>
    </location>
</feature>
<keyword evidence="1" id="KW-0812">Transmembrane</keyword>
<feature type="transmembrane region" description="Helical" evidence="1">
    <location>
        <begin position="199"/>
        <end position="215"/>
    </location>
</feature>
<keyword evidence="1" id="KW-1133">Transmembrane helix</keyword>
<organism evidence="2 3">
    <name type="scientific">Cyanobium gracile UHCC 0281</name>
    <dbReference type="NCBI Taxonomy" id="3110309"/>
    <lineage>
        <taxon>Bacteria</taxon>
        <taxon>Bacillati</taxon>
        <taxon>Cyanobacteriota</taxon>
        <taxon>Cyanophyceae</taxon>
        <taxon>Synechococcales</taxon>
        <taxon>Prochlorococcaceae</taxon>
        <taxon>Cyanobium</taxon>
    </lineage>
</organism>
<name>A0ABU5SVN0_9CYAN</name>
<evidence type="ECO:0008006" key="4">
    <source>
        <dbReference type="Google" id="ProtNLM"/>
    </source>
</evidence>
<evidence type="ECO:0000313" key="3">
    <source>
        <dbReference type="Proteomes" id="UP001302329"/>
    </source>
</evidence>
<feature type="transmembrane region" description="Helical" evidence="1">
    <location>
        <begin position="456"/>
        <end position="476"/>
    </location>
</feature>
<dbReference type="Proteomes" id="UP001302329">
    <property type="component" value="Unassembled WGS sequence"/>
</dbReference>
<feature type="transmembrane region" description="Helical" evidence="1">
    <location>
        <begin position="389"/>
        <end position="409"/>
    </location>
</feature>
<feature type="transmembrane region" description="Helical" evidence="1">
    <location>
        <begin position="251"/>
        <end position="272"/>
    </location>
</feature>
<feature type="transmembrane region" description="Helical" evidence="1">
    <location>
        <begin position="421"/>
        <end position="444"/>
    </location>
</feature>
<protein>
    <recommendedName>
        <fullName evidence="4">Glycosyltransferase RgtA/B/C/D-like domain-containing protein</fullName>
    </recommendedName>
</protein>
<gene>
    <name evidence="2" type="ORF">VB739_08385</name>
</gene>
<feature type="transmembrane region" description="Helical" evidence="1">
    <location>
        <begin position="170"/>
        <end position="187"/>
    </location>
</feature>
<dbReference type="RefSeq" id="WP_323356635.1">
    <property type="nucleotide sequence ID" value="NZ_JAYGHY010000021.1"/>
</dbReference>